<dbReference type="Proteomes" id="UP001059950">
    <property type="component" value="Chromosome"/>
</dbReference>
<evidence type="ECO:0000313" key="1">
    <source>
        <dbReference type="EMBL" id="UTW03083.1"/>
    </source>
</evidence>
<keyword evidence="2" id="KW-1185">Reference proteome</keyword>
<sequence length="268" mass="30940">MIVAVIIALIAPLSEQFRVKSLSTRQLKLIDQINELTLLRAFGPENLCLTLHELRHRNISPFVRRIDALVDQGVKLGIVHYKDAMYEERRWRDEDCTVTLVKRIDASYTQDLTEKIKKAKLPAKNRVCAELYGLYCDAMSAELDHVAKEVCRILGDTRYSSSNSIRRCENYQGLTLQEMTGFMSLAVKLSKGTHGSKEIYTLLALTNELMNLGDRYQFKLPALSDIKKSNYIQNQIFLDDYLYKGEWRLDQPLFLPLFEYKTFRGAKS</sequence>
<organism evidence="1 2">
    <name type="scientific">Amphritea atlantica</name>
    <dbReference type="NCBI Taxonomy" id="355243"/>
    <lineage>
        <taxon>Bacteria</taxon>
        <taxon>Pseudomonadati</taxon>
        <taxon>Pseudomonadota</taxon>
        <taxon>Gammaproteobacteria</taxon>
        <taxon>Oceanospirillales</taxon>
        <taxon>Oceanospirillaceae</taxon>
        <taxon>Amphritea</taxon>
    </lineage>
</organism>
<reference evidence="1" key="1">
    <citation type="submission" date="2021-04" db="EMBL/GenBank/DDBJ databases">
        <title>Oceanospirillales bacteria with DddD are important DMSP degraders in coastal seawater.</title>
        <authorList>
            <person name="Liu J."/>
        </authorList>
    </citation>
    <scope>NUCLEOTIDE SEQUENCE</scope>
    <source>
        <strain evidence="1">GY6</strain>
    </source>
</reference>
<evidence type="ECO:0000313" key="2">
    <source>
        <dbReference type="Proteomes" id="UP001059950"/>
    </source>
</evidence>
<dbReference type="EMBL" id="CP073344">
    <property type="protein sequence ID" value="UTW03083.1"/>
    <property type="molecule type" value="Genomic_DNA"/>
</dbReference>
<gene>
    <name evidence="1" type="ORF">KDX31_17420</name>
</gene>
<proteinExistence type="predicted"/>
<name>A0ABY5GTH1_9GAMM</name>
<accession>A0ABY5GTH1</accession>
<protein>
    <submittedName>
        <fullName evidence="1">Uncharacterized protein</fullName>
    </submittedName>
</protein>